<dbReference type="InterPro" id="IPR049046">
    <property type="entry name" value="Beta-AFase-like_GH127_middle"/>
</dbReference>
<dbReference type="EMBL" id="DVFI01000077">
    <property type="protein sequence ID" value="HIQ62920.1"/>
    <property type="molecule type" value="Genomic_DNA"/>
</dbReference>
<dbReference type="PANTHER" id="PTHR43465:SF2">
    <property type="entry name" value="DUF1680 DOMAIN PROTEIN (AFU_ORTHOLOGUE AFUA_1G08910)"/>
    <property type="match status" value="1"/>
</dbReference>
<dbReference type="AlphaFoldDB" id="A0A9D0YW32"/>
<proteinExistence type="predicted"/>
<gene>
    <name evidence="2" type="ORF">IAA66_04960</name>
</gene>
<protein>
    <submittedName>
        <fullName evidence="2">Glycoside hydrolase family 127 protein</fullName>
    </submittedName>
</protein>
<name>A0A9D0YW32_9FIRM</name>
<dbReference type="GO" id="GO:0016787">
    <property type="term" value="F:hydrolase activity"/>
    <property type="evidence" value="ECO:0007669"/>
    <property type="project" value="UniProtKB-KW"/>
</dbReference>
<reference evidence="2" key="2">
    <citation type="journal article" date="2021" name="PeerJ">
        <title>Extensive microbial diversity within the chicken gut microbiome revealed by metagenomics and culture.</title>
        <authorList>
            <person name="Gilroy R."/>
            <person name="Ravi A."/>
            <person name="Getino M."/>
            <person name="Pursley I."/>
            <person name="Horton D.L."/>
            <person name="Alikhan N.F."/>
            <person name="Baker D."/>
            <person name="Gharbi K."/>
            <person name="Hall N."/>
            <person name="Watson M."/>
            <person name="Adriaenssens E.M."/>
            <person name="Foster-Nyarko E."/>
            <person name="Jarju S."/>
            <person name="Secka A."/>
            <person name="Antonio M."/>
            <person name="Oren A."/>
            <person name="Chaudhuri R.R."/>
            <person name="La Ragione R."/>
            <person name="Hildebrand F."/>
            <person name="Pallen M.J."/>
        </authorList>
    </citation>
    <scope>NUCLEOTIDE SEQUENCE</scope>
    <source>
        <strain evidence="2">ChiHile30-977</strain>
    </source>
</reference>
<comment type="caution">
    <text evidence="2">The sequence shown here is derived from an EMBL/GenBank/DDBJ whole genome shotgun (WGS) entry which is preliminary data.</text>
</comment>
<organism evidence="2 3">
    <name type="scientific">Candidatus Avichristensenella intestinipullorum</name>
    <dbReference type="NCBI Taxonomy" id="2840693"/>
    <lineage>
        <taxon>Bacteria</taxon>
        <taxon>Bacillati</taxon>
        <taxon>Bacillota</taxon>
        <taxon>Clostridia</taxon>
        <taxon>Candidatus Avichristensenella</taxon>
    </lineage>
</organism>
<accession>A0A9D0YW32</accession>
<dbReference type="InterPro" id="IPR049174">
    <property type="entry name" value="Beta-AFase-like"/>
</dbReference>
<reference evidence="2" key="1">
    <citation type="submission" date="2020-10" db="EMBL/GenBank/DDBJ databases">
        <authorList>
            <person name="Gilroy R."/>
        </authorList>
    </citation>
    <scope>NUCLEOTIDE SEQUENCE</scope>
    <source>
        <strain evidence="2">ChiHile30-977</strain>
    </source>
</reference>
<evidence type="ECO:0000313" key="2">
    <source>
        <dbReference type="EMBL" id="HIQ62920.1"/>
    </source>
</evidence>
<keyword evidence="2" id="KW-0378">Hydrolase</keyword>
<evidence type="ECO:0000313" key="3">
    <source>
        <dbReference type="Proteomes" id="UP000886819"/>
    </source>
</evidence>
<dbReference type="Pfam" id="PF20736">
    <property type="entry name" value="Glyco_hydro127M"/>
    <property type="match status" value="1"/>
</dbReference>
<dbReference type="PANTHER" id="PTHR43465">
    <property type="entry name" value="DUF1680 DOMAIN PROTEIN (AFU_ORTHOLOGUE AFUA_1G08910)"/>
    <property type="match status" value="1"/>
</dbReference>
<feature type="domain" description="Non-reducing end beta-L-arabinofuranosidase-like GH127 middle" evidence="1">
    <location>
        <begin position="325"/>
        <end position="414"/>
    </location>
</feature>
<dbReference type="Proteomes" id="UP000886819">
    <property type="component" value="Unassembled WGS sequence"/>
</dbReference>
<sequence>MPIPAAWNRAPLPPNSLTPLPPCAIRAAGWLRTQIERERPRNEEDRLLCAVLLGDAALERRAQAEAEAYLDTEPQDCLGRAGWLMRYYGFRGDKRVPRALLCAVRSLYQALPGHPLSAQEAADISLPLQTALWLYNLTGQKGLLEFCRLLKAQAPDWTSTLHVFPQTRPVADAPDPQTDAYWRAHGVAVAAGLKTAGMQALFEGGLKNETAFSVGWSKLVHHHGAAHGLFNADPLLAGANPSRGLSPQVVVQMLDTLPALLWALGDPACGDVLESAVFNALPASRGLQRANQLLPGEGEPAAGWARYGASLWMAASDGGLAAIGYAPCQVRWRLCGQAVRLQVDTSYPAEERVRILVHTAQPAAFPIHLRIPAWAEGARWQVNGEEESAAAAGRFARVERVWREGDVLTLLLPMAVRTVPRYHQSLSVERGPLVYALAVEKETPWNLALLAGRGLEAGREDGLPVVYACAAATPSWERSGDVPAPPPVAPCVRAEDARRVRLVPYGVAGARIAQFPGGTERS</sequence>
<evidence type="ECO:0000259" key="1">
    <source>
        <dbReference type="Pfam" id="PF20736"/>
    </source>
</evidence>